<dbReference type="EMBL" id="BGPR01000833">
    <property type="protein sequence ID" value="GBM37287.1"/>
    <property type="molecule type" value="Genomic_DNA"/>
</dbReference>
<dbReference type="AlphaFoldDB" id="A0A4Y2F8G7"/>
<comment type="caution">
    <text evidence="1">The sequence shown here is derived from an EMBL/GenBank/DDBJ whole genome shotgun (WGS) entry which is preliminary data.</text>
</comment>
<sequence>MDSTGPIDKSVAVSDSIPDAPVDIFRQAFAFKKSLAAPLMVSSIASAATVAAGERCFSKLKVIKTCLQSIMSQERLVGLATMAIERDVLQNIEIEKKFSESFSGFEYFSDFSSNCSCWREMLF</sequence>
<protein>
    <submittedName>
        <fullName evidence="1">Uncharacterized protein</fullName>
    </submittedName>
</protein>
<evidence type="ECO:0000313" key="2">
    <source>
        <dbReference type="Proteomes" id="UP000499080"/>
    </source>
</evidence>
<proteinExistence type="predicted"/>
<gene>
    <name evidence="1" type="ORF">AVEN_266389_1</name>
</gene>
<accession>A0A4Y2F8G7</accession>
<organism evidence="1 2">
    <name type="scientific">Araneus ventricosus</name>
    <name type="common">Orbweaver spider</name>
    <name type="synonym">Epeira ventricosa</name>
    <dbReference type="NCBI Taxonomy" id="182803"/>
    <lineage>
        <taxon>Eukaryota</taxon>
        <taxon>Metazoa</taxon>
        <taxon>Ecdysozoa</taxon>
        <taxon>Arthropoda</taxon>
        <taxon>Chelicerata</taxon>
        <taxon>Arachnida</taxon>
        <taxon>Araneae</taxon>
        <taxon>Araneomorphae</taxon>
        <taxon>Entelegynae</taxon>
        <taxon>Araneoidea</taxon>
        <taxon>Araneidae</taxon>
        <taxon>Araneus</taxon>
    </lineage>
</organism>
<name>A0A4Y2F8G7_ARAVE</name>
<dbReference type="OrthoDB" id="1164622at2759"/>
<reference evidence="1 2" key="1">
    <citation type="journal article" date="2019" name="Sci. Rep.">
        <title>Orb-weaving spider Araneus ventricosus genome elucidates the spidroin gene catalogue.</title>
        <authorList>
            <person name="Kono N."/>
            <person name="Nakamura H."/>
            <person name="Ohtoshi R."/>
            <person name="Moran D.A.P."/>
            <person name="Shinohara A."/>
            <person name="Yoshida Y."/>
            <person name="Fujiwara M."/>
            <person name="Mori M."/>
            <person name="Tomita M."/>
            <person name="Arakawa K."/>
        </authorList>
    </citation>
    <scope>NUCLEOTIDE SEQUENCE [LARGE SCALE GENOMIC DNA]</scope>
</reference>
<keyword evidence="2" id="KW-1185">Reference proteome</keyword>
<dbReference type="Proteomes" id="UP000499080">
    <property type="component" value="Unassembled WGS sequence"/>
</dbReference>
<evidence type="ECO:0000313" key="1">
    <source>
        <dbReference type="EMBL" id="GBM37287.1"/>
    </source>
</evidence>